<name>A0ABW0WSY9_9ACTN</name>
<reference evidence="2" key="1">
    <citation type="journal article" date="2019" name="Int. J. Syst. Evol. Microbiol.">
        <title>The Global Catalogue of Microorganisms (GCM) 10K type strain sequencing project: providing services to taxonomists for standard genome sequencing and annotation.</title>
        <authorList>
            <consortium name="The Broad Institute Genomics Platform"/>
            <consortium name="The Broad Institute Genome Sequencing Center for Infectious Disease"/>
            <person name="Wu L."/>
            <person name="Ma J."/>
        </authorList>
    </citation>
    <scope>NUCLEOTIDE SEQUENCE [LARGE SCALE GENOMIC DNA]</scope>
    <source>
        <strain evidence="2">CGMCC 4.1437</strain>
    </source>
</reference>
<dbReference type="RefSeq" id="WP_380222947.1">
    <property type="nucleotide sequence ID" value="NZ_JBHSOF010000001.1"/>
</dbReference>
<evidence type="ECO:0000313" key="1">
    <source>
        <dbReference type="EMBL" id="MFC5661387.1"/>
    </source>
</evidence>
<sequence>MHHTHGPHDAPDLHGLLARLPDRPALRDRCRGLAMLEAILSPDWGGRYYSFDSQWGEGEEMASMRDGEGDDWFLVLSAAGAYARGFDHTAPNAGPALTAEVPAAFRAYVDEPAFGAEDGAPLATVCFWREPGDAAWRAPSAAPTGGVELFDLLAAEDLAEAYAVWAEEYYECEDALDRAAIAHVLALRPLTAAVVAALNPDVEPAELAEDIAGIGYPTA</sequence>
<keyword evidence="2" id="KW-1185">Reference proteome</keyword>
<accession>A0ABW0WSY9</accession>
<evidence type="ECO:0008006" key="3">
    <source>
        <dbReference type="Google" id="ProtNLM"/>
    </source>
</evidence>
<dbReference type="Proteomes" id="UP001595975">
    <property type="component" value="Unassembled WGS sequence"/>
</dbReference>
<comment type="caution">
    <text evidence="1">The sequence shown here is derived from an EMBL/GenBank/DDBJ whole genome shotgun (WGS) entry which is preliminary data.</text>
</comment>
<evidence type="ECO:0000313" key="2">
    <source>
        <dbReference type="Proteomes" id="UP001595975"/>
    </source>
</evidence>
<gene>
    <name evidence="1" type="ORF">ACFP3U_00165</name>
</gene>
<dbReference type="EMBL" id="JBHSOF010000001">
    <property type="protein sequence ID" value="MFC5661387.1"/>
    <property type="molecule type" value="Genomic_DNA"/>
</dbReference>
<proteinExistence type="predicted"/>
<protein>
    <recommendedName>
        <fullName evidence="3">Immunity protein Imm1</fullName>
    </recommendedName>
</protein>
<organism evidence="1 2">
    <name type="scientific">Kitasatospora misakiensis</name>
    <dbReference type="NCBI Taxonomy" id="67330"/>
    <lineage>
        <taxon>Bacteria</taxon>
        <taxon>Bacillati</taxon>
        <taxon>Actinomycetota</taxon>
        <taxon>Actinomycetes</taxon>
        <taxon>Kitasatosporales</taxon>
        <taxon>Streptomycetaceae</taxon>
        <taxon>Kitasatospora</taxon>
    </lineage>
</organism>